<reference evidence="4" key="2">
    <citation type="submission" date="2025-08" db="UniProtKB">
        <authorList>
            <consortium name="Ensembl"/>
        </authorList>
    </citation>
    <scope>IDENTIFICATION</scope>
    <source>
        <strain evidence="4">Hd-rR</strain>
    </source>
</reference>
<evidence type="ECO:0000259" key="3">
    <source>
        <dbReference type="Pfam" id="PF13837"/>
    </source>
</evidence>
<reference evidence="4 5" key="1">
    <citation type="journal article" date="2007" name="Nature">
        <title>The medaka draft genome and insights into vertebrate genome evolution.</title>
        <authorList>
            <person name="Kasahara M."/>
            <person name="Naruse K."/>
            <person name="Sasaki S."/>
            <person name="Nakatani Y."/>
            <person name="Qu W."/>
            <person name="Ahsan B."/>
            <person name="Yamada T."/>
            <person name="Nagayasu Y."/>
            <person name="Doi K."/>
            <person name="Kasai Y."/>
            <person name="Jindo T."/>
            <person name="Kobayashi D."/>
            <person name="Shimada A."/>
            <person name="Toyoda A."/>
            <person name="Kuroki Y."/>
            <person name="Fujiyama A."/>
            <person name="Sasaki T."/>
            <person name="Shimizu A."/>
            <person name="Asakawa S."/>
            <person name="Shimizu N."/>
            <person name="Hashimoto S."/>
            <person name="Yang J."/>
            <person name="Lee Y."/>
            <person name="Matsushima K."/>
            <person name="Sugano S."/>
            <person name="Sakaizumi M."/>
            <person name="Narita T."/>
            <person name="Ohishi K."/>
            <person name="Haga S."/>
            <person name="Ohta F."/>
            <person name="Nomoto H."/>
            <person name="Nogata K."/>
            <person name="Morishita T."/>
            <person name="Endo T."/>
            <person name="Shin-I T."/>
            <person name="Takeda H."/>
            <person name="Morishita S."/>
            <person name="Kohara Y."/>
        </authorList>
    </citation>
    <scope>NUCLEOTIDE SEQUENCE [LARGE SCALE GENOMIC DNA]</scope>
    <source>
        <strain evidence="4 5">Hd-rR</strain>
    </source>
</reference>
<evidence type="ECO:0000313" key="4">
    <source>
        <dbReference type="Ensembl" id="ENSORLP00000034379.1"/>
    </source>
</evidence>
<feature type="compositionally biased region" description="Basic and acidic residues" evidence="2">
    <location>
        <begin position="314"/>
        <end position="324"/>
    </location>
</feature>
<accession>A0A3B3HR62</accession>
<proteinExistence type="predicted"/>
<dbReference type="Bgee" id="ENSORLG00000029039">
    <property type="expression patterns" value="Expressed in blastula and 11 other cell types or tissues"/>
</dbReference>
<feature type="compositionally biased region" description="Basic and acidic residues" evidence="2">
    <location>
        <begin position="131"/>
        <end position="141"/>
    </location>
</feature>
<feature type="coiled-coil region" evidence="1">
    <location>
        <begin position="235"/>
        <end position="289"/>
    </location>
</feature>
<feature type="region of interest" description="Disordered" evidence="2">
    <location>
        <begin position="119"/>
        <end position="170"/>
    </location>
</feature>
<dbReference type="Proteomes" id="UP000001038">
    <property type="component" value="Chromosome 9"/>
</dbReference>
<reference evidence="4" key="3">
    <citation type="submission" date="2025-09" db="UniProtKB">
        <authorList>
            <consortium name="Ensembl"/>
        </authorList>
    </citation>
    <scope>IDENTIFICATION</scope>
    <source>
        <strain evidence="4">Hd-rR</strain>
    </source>
</reference>
<dbReference type="InterPro" id="IPR044822">
    <property type="entry name" value="Myb_DNA-bind_4"/>
</dbReference>
<dbReference type="AlphaFoldDB" id="A0A3B3HR62"/>
<dbReference type="Pfam" id="PF13837">
    <property type="entry name" value="Myb_DNA-bind_4"/>
    <property type="match status" value="1"/>
</dbReference>
<evidence type="ECO:0000256" key="2">
    <source>
        <dbReference type="SAM" id="MobiDB-lite"/>
    </source>
</evidence>
<organism evidence="4 5">
    <name type="scientific">Oryzias latipes</name>
    <name type="common">Japanese rice fish</name>
    <name type="synonym">Japanese killifish</name>
    <dbReference type="NCBI Taxonomy" id="8090"/>
    <lineage>
        <taxon>Eukaryota</taxon>
        <taxon>Metazoa</taxon>
        <taxon>Chordata</taxon>
        <taxon>Craniata</taxon>
        <taxon>Vertebrata</taxon>
        <taxon>Euteleostomi</taxon>
        <taxon>Actinopterygii</taxon>
        <taxon>Neopterygii</taxon>
        <taxon>Teleostei</taxon>
        <taxon>Neoteleostei</taxon>
        <taxon>Acanthomorphata</taxon>
        <taxon>Ovalentaria</taxon>
        <taxon>Atherinomorphae</taxon>
        <taxon>Beloniformes</taxon>
        <taxon>Adrianichthyidae</taxon>
        <taxon>Oryziinae</taxon>
        <taxon>Oryzias</taxon>
    </lineage>
</organism>
<feature type="domain" description="Myb/SANT-like DNA-binding" evidence="3">
    <location>
        <begin position="8"/>
        <end position="93"/>
    </location>
</feature>
<dbReference type="Ensembl" id="ENSORLT00000027767.1">
    <property type="protein sequence ID" value="ENSORLP00000034379.1"/>
    <property type="gene ID" value="ENSORLG00000029039.1"/>
</dbReference>
<protein>
    <recommendedName>
        <fullName evidence="3">Myb/SANT-like DNA-binding domain-containing protein</fullName>
    </recommendedName>
</protein>
<evidence type="ECO:0000313" key="5">
    <source>
        <dbReference type="Proteomes" id="UP000001038"/>
    </source>
</evidence>
<keyword evidence="1" id="KW-0175">Coiled coil</keyword>
<evidence type="ECO:0000256" key="1">
    <source>
        <dbReference type="SAM" id="Coils"/>
    </source>
</evidence>
<feature type="region of interest" description="Disordered" evidence="2">
    <location>
        <begin position="300"/>
        <end position="324"/>
    </location>
</feature>
<dbReference type="PANTHER" id="PTHR47595">
    <property type="entry name" value="HEAT SHOCK 70 KDA PROTEIN 14"/>
    <property type="match status" value="1"/>
</dbReference>
<name>A0A3B3HR62_ORYLA</name>
<sequence length="324" mass="36735">MTTTEQTSRQETQVLLCAWSNERVQKALAENLRNTHVFKHLSARMSEMGFCRSPHQCRLRVKTLKANYVRAKLRRSGNASQPYTFRYFPEMDAVLGRRKDRGPDCVSVDGMAGRCAQRAASLSMDSNPSKTAERLPPDSSERSFGSLGDSETDAEVKVEDGEESADGSHAGCSRLQRDLRRQVHLQPQSSGKCFTKASRRGTVPCKTCDSSCLDPVLKHLSECFQQLLSQTRSLLVQLEGQRQEHAHRHQELLAQCLQREEQRQRETAEREERREKARMEHEIRVLELLSSLAKQHGCSCGRSNSDVGNPASRRHPEQIHSNEH</sequence>
<keyword evidence="5" id="KW-1185">Reference proteome</keyword>
<dbReference type="InParanoid" id="A0A3B3HR62"/>
<dbReference type="PANTHER" id="PTHR47595:SF1">
    <property type="entry name" value="MYB_SANT-LIKE DNA-BINDING DOMAIN-CONTAINING PROTEIN"/>
    <property type="match status" value="1"/>
</dbReference>
<dbReference type="GeneTree" id="ENSGT00980000198897"/>
<dbReference type="Gene3D" id="1.10.10.60">
    <property type="entry name" value="Homeodomain-like"/>
    <property type="match status" value="1"/>
</dbReference>